<dbReference type="Proteomes" id="UP000197781">
    <property type="component" value="Chromosome"/>
</dbReference>
<dbReference type="PANTHER" id="PTHR43796:SF2">
    <property type="entry name" value="CARBOXYNORSPERMIDINE SYNTHASE"/>
    <property type="match status" value="1"/>
</dbReference>
<dbReference type="InterPro" id="IPR036291">
    <property type="entry name" value="NAD(P)-bd_dom_sf"/>
</dbReference>
<accession>A0A220MI26</accession>
<gene>
    <name evidence="1" type="ORF">BP422_14190</name>
</gene>
<proteinExistence type="predicted"/>
<dbReference type="AlphaFoldDB" id="A0A220MI26"/>
<dbReference type="RefSeq" id="WP_088908341.1">
    <property type="nucleotide sequence ID" value="NZ_CP018145.1"/>
</dbReference>
<protein>
    <submittedName>
        <fullName evidence="1">Saccharopine dehydrogenase</fullName>
    </submittedName>
</protein>
<name>A0A220MI26_9BACL</name>
<dbReference type="SUPFAM" id="SSF51735">
    <property type="entry name" value="NAD(P)-binding Rossmann-fold domains"/>
    <property type="match status" value="1"/>
</dbReference>
<dbReference type="EMBL" id="CP018145">
    <property type="protein sequence ID" value="ASJ54613.1"/>
    <property type="molecule type" value="Genomic_DNA"/>
</dbReference>
<dbReference type="KEGG" id="bfm:BP422_14190"/>
<sequence length="365" mass="40230">MNLTKVLIVGGYGTVGSQIAKILHDRHPNLELLLGGRSAGKSLPFASTRLKPFLLDISKSDPLAHAPDDLTLIISAVNDPDDTLLLAAVRRQIPLIDVTRWTERFARSIERLKNENIGSPVILASGWMGGTVALLASIHAASLQDVRIHLHALYSLQDKAGPDSTDYMDRMTIPFTVTTPTGVKEVTPLSDPLPVTFPNGYHTKCYRLDTPDHMTLVKAKNVTAADFRIAFDSKLSTFALVSLVKSRIWNLLGKNTRQKILYNPGEGSPHHVVIQINGRNQHGMNVKRQIEITDPKGQTHLTALGAAIFAQPIIRQSENSTVTPGVLFPEDFGHFDMTADDILQFYRSEGVQIVIHDETKKSRTV</sequence>
<dbReference type="PANTHER" id="PTHR43796">
    <property type="entry name" value="CARBOXYNORSPERMIDINE SYNTHASE"/>
    <property type="match status" value="1"/>
</dbReference>
<evidence type="ECO:0000313" key="1">
    <source>
        <dbReference type="EMBL" id="ASJ54613.1"/>
    </source>
</evidence>
<organism evidence="1 2">
    <name type="scientific">Brevibacillus formosus</name>
    <dbReference type="NCBI Taxonomy" id="54913"/>
    <lineage>
        <taxon>Bacteria</taxon>
        <taxon>Bacillati</taxon>
        <taxon>Bacillota</taxon>
        <taxon>Bacilli</taxon>
        <taxon>Bacillales</taxon>
        <taxon>Paenibacillaceae</taxon>
        <taxon>Brevibacillus</taxon>
    </lineage>
</organism>
<evidence type="ECO:0000313" key="2">
    <source>
        <dbReference type="Proteomes" id="UP000197781"/>
    </source>
</evidence>
<dbReference type="Gene3D" id="3.40.50.720">
    <property type="entry name" value="NAD(P)-binding Rossmann-like Domain"/>
    <property type="match status" value="1"/>
</dbReference>
<reference evidence="1 2" key="1">
    <citation type="submission" date="2016-11" db="EMBL/GenBank/DDBJ databases">
        <authorList>
            <person name="Jaros S."/>
            <person name="Januszkiewicz K."/>
            <person name="Wedrychowicz H."/>
        </authorList>
    </citation>
    <scope>NUCLEOTIDE SEQUENCE [LARGE SCALE GENOMIC DNA]</scope>
    <source>
        <strain evidence="1 2">NF2</strain>
    </source>
</reference>